<protein>
    <submittedName>
        <fullName evidence="7">Sigma-70 family RNA polymerase sigma factor</fullName>
    </submittedName>
</protein>
<accession>A0ABZ0L692</accession>
<dbReference type="InterPro" id="IPR013249">
    <property type="entry name" value="RNA_pol_sigma70_r4_t2"/>
</dbReference>
<dbReference type="InterPro" id="IPR014284">
    <property type="entry name" value="RNA_pol_sigma-70_dom"/>
</dbReference>
<dbReference type="PANTHER" id="PTHR30385">
    <property type="entry name" value="SIGMA FACTOR F FLAGELLAR"/>
    <property type="match status" value="1"/>
</dbReference>
<keyword evidence="2" id="KW-0731">Sigma factor</keyword>
<dbReference type="Proteomes" id="UP001303902">
    <property type="component" value="Chromosome"/>
</dbReference>
<dbReference type="InterPro" id="IPR036388">
    <property type="entry name" value="WH-like_DNA-bd_sf"/>
</dbReference>
<dbReference type="SUPFAM" id="SSF88659">
    <property type="entry name" value="Sigma3 and sigma4 domains of RNA polymerase sigma factors"/>
    <property type="match status" value="1"/>
</dbReference>
<dbReference type="EMBL" id="CP129118">
    <property type="protein sequence ID" value="WOV88087.1"/>
    <property type="molecule type" value="Genomic_DNA"/>
</dbReference>
<dbReference type="InterPro" id="IPR013324">
    <property type="entry name" value="RNA_pol_sigma_r3/r4-like"/>
</dbReference>
<evidence type="ECO:0000256" key="2">
    <source>
        <dbReference type="ARBA" id="ARBA00023082"/>
    </source>
</evidence>
<dbReference type="RefSeq" id="WP_317968789.1">
    <property type="nucleotide sequence ID" value="NZ_CP129118.1"/>
</dbReference>
<dbReference type="InterPro" id="IPR007627">
    <property type="entry name" value="RNA_pol_sigma70_r2"/>
</dbReference>
<dbReference type="InterPro" id="IPR013325">
    <property type="entry name" value="RNA_pol_sigma_r2"/>
</dbReference>
<gene>
    <name evidence="7" type="ORF">QWT69_02895</name>
</gene>
<evidence type="ECO:0000256" key="1">
    <source>
        <dbReference type="ARBA" id="ARBA00023015"/>
    </source>
</evidence>
<keyword evidence="3" id="KW-0238">DNA-binding</keyword>
<dbReference type="Gene3D" id="1.10.10.10">
    <property type="entry name" value="Winged helix-like DNA-binding domain superfamily/Winged helix DNA-binding domain"/>
    <property type="match status" value="1"/>
</dbReference>
<feature type="domain" description="RNA polymerase sigma factor 70 region 4 type 2" evidence="6">
    <location>
        <begin position="111"/>
        <end position="160"/>
    </location>
</feature>
<name>A0ABZ0L692_9BACL</name>
<evidence type="ECO:0000256" key="4">
    <source>
        <dbReference type="ARBA" id="ARBA00023163"/>
    </source>
</evidence>
<evidence type="ECO:0000313" key="8">
    <source>
        <dbReference type="Proteomes" id="UP001303902"/>
    </source>
</evidence>
<keyword evidence="1" id="KW-0805">Transcription regulation</keyword>
<dbReference type="NCBIfam" id="TIGR02937">
    <property type="entry name" value="sigma70-ECF"/>
    <property type="match status" value="1"/>
</dbReference>
<keyword evidence="8" id="KW-1185">Reference proteome</keyword>
<reference evidence="7 8" key="1">
    <citation type="submission" date="2023-06" db="EMBL/GenBank/DDBJ databases">
        <title>Sporosarcina sp. nov., isolated from Korean tranditional fermented seafood 'Jeotgal'.</title>
        <authorList>
            <person name="Yang A.I."/>
            <person name="Shin N.-R."/>
        </authorList>
    </citation>
    <scope>NUCLEOTIDE SEQUENCE [LARGE SCALE GENOMIC DNA]</scope>
    <source>
        <strain evidence="7 8">T2O-4</strain>
    </source>
</reference>
<organism evidence="7 8">
    <name type="scientific">Sporosarcina oncorhynchi</name>
    <dbReference type="NCBI Taxonomy" id="3056444"/>
    <lineage>
        <taxon>Bacteria</taxon>
        <taxon>Bacillati</taxon>
        <taxon>Bacillota</taxon>
        <taxon>Bacilli</taxon>
        <taxon>Bacillales</taxon>
        <taxon>Caryophanaceae</taxon>
        <taxon>Sporosarcina</taxon>
    </lineage>
</organism>
<feature type="domain" description="RNA polymerase sigma-70 region 2" evidence="5">
    <location>
        <begin position="17"/>
        <end position="82"/>
    </location>
</feature>
<keyword evidence="4" id="KW-0804">Transcription</keyword>
<evidence type="ECO:0000259" key="5">
    <source>
        <dbReference type="Pfam" id="PF04542"/>
    </source>
</evidence>
<evidence type="ECO:0000313" key="7">
    <source>
        <dbReference type="EMBL" id="WOV88087.1"/>
    </source>
</evidence>
<evidence type="ECO:0000259" key="6">
    <source>
        <dbReference type="Pfam" id="PF08281"/>
    </source>
</evidence>
<evidence type="ECO:0000256" key="3">
    <source>
        <dbReference type="ARBA" id="ARBA00023125"/>
    </source>
</evidence>
<dbReference type="Pfam" id="PF08281">
    <property type="entry name" value="Sigma70_r4_2"/>
    <property type="match status" value="1"/>
</dbReference>
<proteinExistence type="predicted"/>
<sequence length="168" mass="19918">MHDQKEFAMQEFENVLEQYEPMITHSIRKLNIYRDHEQYRQAGRVALWQAWTRFDIDKGDFTPYAYRSIRGAMLDELKRASKYEEHVMPAVSEELIDVIGSTEEKNFDFLMGLIEQLDANEKAFIQWTYVEQCSLTECAERFGISVAGVKKRRERLLKKLRGIMVNRN</sequence>
<dbReference type="SUPFAM" id="SSF88946">
    <property type="entry name" value="Sigma2 domain of RNA polymerase sigma factors"/>
    <property type="match status" value="1"/>
</dbReference>
<dbReference type="Gene3D" id="1.10.1740.10">
    <property type="match status" value="1"/>
</dbReference>
<dbReference type="Pfam" id="PF04542">
    <property type="entry name" value="Sigma70_r2"/>
    <property type="match status" value="1"/>
</dbReference>